<keyword evidence="2" id="KW-1185">Reference proteome</keyword>
<dbReference type="Proteomes" id="UP001177021">
    <property type="component" value="Unassembled WGS sequence"/>
</dbReference>
<reference evidence="1" key="1">
    <citation type="submission" date="2023-10" db="EMBL/GenBank/DDBJ databases">
        <authorList>
            <person name="Rodriguez Cubillos JULIANA M."/>
            <person name="De Vega J."/>
        </authorList>
    </citation>
    <scope>NUCLEOTIDE SEQUENCE</scope>
</reference>
<accession>A0ACB0JQ41</accession>
<comment type="caution">
    <text evidence="1">The sequence shown here is derived from an EMBL/GenBank/DDBJ whole genome shotgun (WGS) entry which is preliminary data.</text>
</comment>
<dbReference type="EMBL" id="CASHSV030000109">
    <property type="protein sequence ID" value="CAJ2647220.1"/>
    <property type="molecule type" value="Genomic_DNA"/>
</dbReference>
<proteinExistence type="predicted"/>
<protein>
    <submittedName>
        <fullName evidence="1">Uncharacterized protein</fullName>
    </submittedName>
</protein>
<evidence type="ECO:0000313" key="1">
    <source>
        <dbReference type="EMBL" id="CAJ2647220.1"/>
    </source>
</evidence>
<evidence type="ECO:0000313" key="2">
    <source>
        <dbReference type="Proteomes" id="UP001177021"/>
    </source>
</evidence>
<organism evidence="1 2">
    <name type="scientific">Trifolium pratense</name>
    <name type="common">Red clover</name>
    <dbReference type="NCBI Taxonomy" id="57577"/>
    <lineage>
        <taxon>Eukaryota</taxon>
        <taxon>Viridiplantae</taxon>
        <taxon>Streptophyta</taxon>
        <taxon>Embryophyta</taxon>
        <taxon>Tracheophyta</taxon>
        <taxon>Spermatophyta</taxon>
        <taxon>Magnoliopsida</taxon>
        <taxon>eudicotyledons</taxon>
        <taxon>Gunneridae</taxon>
        <taxon>Pentapetalae</taxon>
        <taxon>rosids</taxon>
        <taxon>fabids</taxon>
        <taxon>Fabales</taxon>
        <taxon>Fabaceae</taxon>
        <taxon>Papilionoideae</taxon>
        <taxon>50 kb inversion clade</taxon>
        <taxon>NPAAA clade</taxon>
        <taxon>Hologalegina</taxon>
        <taxon>IRL clade</taxon>
        <taxon>Trifolieae</taxon>
        <taxon>Trifolium</taxon>
    </lineage>
</organism>
<sequence>MTVVKFYRRPGPPQNNGLCKSYSREERSSWARCAPSKNLLGTQQILVVIGGRGLGAEFVVRSARQVRLYPAPK</sequence>
<gene>
    <name evidence="1" type="ORF">MILVUS5_LOCUS15787</name>
</gene>
<name>A0ACB0JQ41_TRIPR</name>